<dbReference type="Pfam" id="PF05383">
    <property type="entry name" value="La"/>
    <property type="match status" value="1"/>
</dbReference>
<dbReference type="InterPro" id="IPR002344">
    <property type="entry name" value="Lupus_La"/>
</dbReference>
<comment type="subcellular location">
    <subcellularLocation>
        <location evidence="1">Nucleus</location>
    </subcellularLocation>
</comment>
<dbReference type="Gene3D" id="1.10.10.10">
    <property type="entry name" value="Winged helix-like DNA-binding domain superfamily/Winged helix DNA-binding domain"/>
    <property type="match status" value="1"/>
</dbReference>
<evidence type="ECO:0000256" key="1">
    <source>
        <dbReference type="ARBA" id="ARBA00004123"/>
    </source>
</evidence>
<evidence type="ECO:0000256" key="5">
    <source>
        <dbReference type="SAM" id="MobiDB-lite"/>
    </source>
</evidence>
<feature type="region of interest" description="Disordered" evidence="5">
    <location>
        <begin position="565"/>
        <end position="589"/>
    </location>
</feature>
<evidence type="ECO:0000256" key="3">
    <source>
        <dbReference type="ARBA" id="ARBA00023242"/>
    </source>
</evidence>
<evidence type="ECO:0000256" key="4">
    <source>
        <dbReference type="PROSITE-ProRule" id="PRU00332"/>
    </source>
</evidence>
<dbReference type="InterPro" id="IPR036388">
    <property type="entry name" value="WH-like_DNA-bd_sf"/>
</dbReference>
<dbReference type="OrthoDB" id="435402at2759"/>
<keyword evidence="3" id="KW-0539">Nucleus</keyword>
<dbReference type="PRINTS" id="PR00302">
    <property type="entry name" value="LUPUSLA"/>
</dbReference>
<dbReference type="PROSITE" id="PS50961">
    <property type="entry name" value="HTH_LA"/>
    <property type="match status" value="1"/>
</dbReference>
<reference evidence="7" key="1">
    <citation type="journal article" date="2020" name="Stud. Mycol.">
        <title>101 Dothideomycetes genomes: a test case for predicting lifestyles and emergence of pathogens.</title>
        <authorList>
            <person name="Haridas S."/>
            <person name="Albert R."/>
            <person name="Binder M."/>
            <person name="Bloem J."/>
            <person name="Labutti K."/>
            <person name="Salamov A."/>
            <person name="Andreopoulos B."/>
            <person name="Baker S."/>
            <person name="Barry K."/>
            <person name="Bills G."/>
            <person name="Bluhm B."/>
            <person name="Cannon C."/>
            <person name="Castanera R."/>
            <person name="Culley D."/>
            <person name="Daum C."/>
            <person name="Ezra D."/>
            <person name="Gonzalez J."/>
            <person name="Henrissat B."/>
            <person name="Kuo A."/>
            <person name="Liang C."/>
            <person name="Lipzen A."/>
            <person name="Lutzoni F."/>
            <person name="Magnuson J."/>
            <person name="Mondo S."/>
            <person name="Nolan M."/>
            <person name="Ohm R."/>
            <person name="Pangilinan J."/>
            <person name="Park H.-J."/>
            <person name="Ramirez L."/>
            <person name="Alfaro M."/>
            <person name="Sun H."/>
            <person name="Tritt A."/>
            <person name="Yoshinaga Y."/>
            <person name="Zwiers L.-H."/>
            <person name="Turgeon B."/>
            <person name="Goodwin S."/>
            <person name="Spatafora J."/>
            <person name="Crous P."/>
            <person name="Grigoriev I."/>
        </authorList>
    </citation>
    <scope>NUCLEOTIDE SEQUENCE</scope>
    <source>
        <strain evidence="7">CBS 116005</strain>
    </source>
</reference>
<protein>
    <recommendedName>
        <fullName evidence="6">HTH La-type RNA-binding domain-containing protein</fullName>
    </recommendedName>
</protein>
<evidence type="ECO:0000313" key="7">
    <source>
        <dbReference type="EMBL" id="KAF2772763.1"/>
    </source>
</evidence>
<dbReference type="GO" id="GO:0031047">
    <property type="term" value="P:regulatory ncRNA-mediated gene silencing"/>
    <property type="evidence" value="ECO:0007669"/>
    <property type="project" value="InterPro"/>
</dbReference>
<gene>
    <name evidence="7" type="ORF">EJ03DRAFT_266188</name>
</gene>
<proteinExistence type="predicted"/>
<dbReference type="PANTHER" id="PTHR22792">
    <property type="entry name" value="LUPUS LA PROTEIN-RELATED"/>
    <property type="match status" value="1"/>
</dbReference>
<dbReference type="InterPro" id="IPR006630">
    <property type="entry name" value="La_HTH"/>
</dbReference>
<feature type="domain" description="HTH La-type RNA-binding" evidence="6">
    <location>
        <begin position="5"/>
        <end position="97"/>
    </location>
</feature>
<dbReference type="PANTHER" id="PTHR22792:SF140">
    <property type="entry name" value="ACHILLES, ISOFORM A"/>
    <property type="match status" value="1"/>
</dbReference>
<dbReference type="EMBL" id="ML995813">
    <property type="protein sequence ID" value="KAF2772763.1"/>
    <property type="molecule type" value="Genomic_DNA"/>
</dbReference>
<name>A0A6G1LIH5_9PEZI</name>
<evidence type="ECO:0000256" key="2">
    <source>
        <dbReference type="ARBA" id="ARBA00022884"/>
    </source>
</evidence>
<dbReference type="InterPro" id="IPR036390">
    <property type="entry name" value="WH_DNA-bd_sf"/>
</dbReference>
<keyword evidence="2 4" id="KW-0694">RNA-binding</keyword>
<dbReference type="Pfam" id="PF09692">
    <property type="entry name" value="Arb1"/>
    <property type="match status" value="1"/>
</dbReference>
<dbReference type="GO" id="GO:0033167">
    <property type="term" value="C:ARC complex"/>
    <property type="evidence" value="ECO:0007669"/>
    <property type="project" value="InterPro"/>
</dbReference>
<dbReference type="InterPro" id="IPR045180">
    <property type="entry name" value="La_dom_prot"/>
</dbReference>
<feature type="compositionally biased region" description="Acidic residues" evidence="5">
    <location>
        <begin position="572"/>
        <end position="589"/>
    </location>
</feature>
<dbReference type="InterPro" id="IPR018606">
    <property type="entry name" value="Arb1"/>
</dbReference>
<accession>A0A6G1LIH5</accession>
<dbReference type="SUPFAM" id="SSF46785">
    <property type="entry name" value="Winged helix' DNA-binding domain"/>
    <property type="match status" value="1"/>
</dbReference>
<dbReference type="GO" id="GO:0006396">
    <property type="term" value="P:RNA processing"/>
    <property type="evidence" value="ECO:0007669"/>
    <property type="project" value="InterPro"/>
</dbReference>
<dbReference type="GO" id="GO:0003729">
    <property type="term" value="F:mRNA binding"/>
    <property type="evidence" value="ECO:0007669"/>
    <property type="project" value="TreeGrafter"/>
</dbReference>
<sequence>MPEHPATPPERTAEIIRQVEYYFSDVNLPHDAHMLGLTGGDGNGPVSLSQIMSFRKMKPFRPKTAVREALRQSKFVEITRDNQHVKRRYPLMVPISVKPELNVARVKKAENLAKGLTKKMLEPTGFEINATQGPISPEQHRQDCDRYSTDLSFPDRLENLVNDFNNRRKMHQDTRAIFEKFVISGGLECNTRAFQGGASKKDMKKQGLDKEEIAMLTAYYGVSEEVKEALWAADDGDLDKALWEVDFETVAKAFLSSEFMECFDWHNTAQIRTACLVLYNFYQYAIYHSAFPDHDADIGAAQAACILAENELPKLAFVDQALPGDFNAACSTLMRGYYADVHRSAASAGPGLDDDWTKVGYNMGLSMEQATTIFKLGIAAYGTEQQYLQAAAALNDGGNAITTVSEEQLGLEIVRVELPTQDVTSFYSEARDRFFEDGKRYVLSMGKLVCKRWELPFAPQSDLPPHVVEARKAAAAVNSEIQFLVEEETLKRCVPGMKLDAVVKELSLGIKWIDRVEKVYPTFFIALLNDRVREWHEPGPPKPCMMRQNMQKLAKSGALEAIMAGGSGTDGFEGEGGMDDGDYSDEDPK</sequence>
<evidence type="ECO:0000313" key="8">
    <source>
        <dbReference type="Proteomes" id="UP000799436"/>
    </source>
</evidence>
<evidence type="ECO:0000259" key="6">
    <source>
        <dbReference type="PROSITE" id="PS50961"/>
    </source>
</evidence>
<dbReference type="AlphaFoldDB" id="A0A6G1LIH5"/>
<dbReference type="SMART" id="SM00715">
    <property type="entry name" value="LA"/>
    <property type="match status" value="1"/>
</dbReference>
<keyword evidence="8" id="KW-1185">Reference proteome</keyword>
<dbReference type="Proteomes" id="UP000799436">
    <property type="component" value="Unassembled WGS sequence"/>
</dbReference>
<organism evidence="7 8">
    <name type="scientific">Teratosphaeria nubilosa</name>
    <dbReference type="NCBI Taxonomy" id="161662"/>
    <lineage>
        <taxon>Eukaryota</taxon>
        <taxon>Fungi</taxon>
        <taxon>Dikarya</taxon>
        <taxon>Ascomycota</taxon>
        <taxon>Pezizomycotina</taxon>
        <taxon>Dothideomycetes</taxon>
        <taxon>Dothideomycetidae</taxon>
        <taxon>Mycosphaerellales</taxon>
        <taxon>Teratosphaeriaceae</taxon>
        <taxon>Teratosphaeria</taxon>
    </lineage>
</organism>